<organism evidence="4 5">
    <name type="scientific">Stylonychia lemnae</name>
    <name type="common">Ciliate</name>
    <dbReference type="NCBI Taxonomy" id="5949"/>
    <lineage>
        <taxon>Eukaryota</taxon>
        <taxon>Sar</taxon>
        <taxon>Alveolata</taxon>
        <taxon>Ciliophora</taxon>
        <taxon>Intramacronucleata</taxon>
        <taxon>Spirotrichea</taxon>
        <taxon>Stichotrichia</taxon>
        <taxon>Sporadotrichida</taxon>
        <taxon>Oxytrichidae</taxon>
        <taxon>Stylonychinae</taxon>
        <taxon>Stylonychia</taxon>
    </lineage>
</organism>
<evidence type="ECO:0000313" key="5">
    <source>
        <dbReference type="Proteomes" id="UP000039865"/>
    </source>
</evidence>
<dbReference type="OrthoDB" id="2342176at2759"/>
<dbReference type="InParanoid" id="A0A078B821"/>
<dbReference type="Proteomes" id="UP000039865">
    <property type="component" value="Unassembled WGS sequence"/>
</dbReference>
<dbReference type="AlphaFoldDB" id="A0A078B821"/>
<dbReference type="EMBL" id="CCKQ01018565">
    <property type="protein sequence ID" value="CDW90539.1"/>
    <property type="molecule type" value="Genomic_DNA"/>
</dbReference>
<evidence type="ECO:0000256" key="3">
    <source>
        <dbReference type="SAM" id="SignalP"/>
    </source>
</evidence>
<name>A0A078B821_STYLE</name>
<evidence type="ECO:0000256" key="2">
    <source>
        <dbReference type="SAM" id="Phobius"/>
    </source>
</evidence>
<feature type="compositionally biased region" description="Basic residues" evidence="1">
    <location>
        <begin position="200"/>
        <end position="209"/>
    </location>
</feature>
<keyword evidence="2" id="KW-0812">Transmembrane</keyword>
<feature type="region of interest" description="Disordered" evidence="1">
    <location>
        <begin position="417"/>
        <end position="436"/>
    </location>
</feature>
<keyword evidence="2" id="KW-0472">Membrane</keyword>
<feature type="compositionally biased region" description="Acidic residues" evidence="1">
    <location>
        <begin position="183"/>
        <end position="194"/>
    </location>
</feature>
<proteinExistence type="predicted"/>
<keyword evidence="3" id="KW-0732">Signal</keyword>
<feature type="compositionally biased region" description="Polar residues" evidence="1">
    <location>
        <begin position="130"/>
        <end position="164"/>
    </location>
</feature>
<keyword evidence="5" id="KW-1185">Reference proteome</keyword>
<feature type="region of interest" description="Disordered" evidence="1">
    <location>
        <begin position="178"/>
        <end position="230"/>
    </location>
</feature>
<feature type="chain" id="PRO_5001729979" evidence="3">
    <location>
        <begin position="26"/>
        <end position="436"/>
    </location>
</feature>
<accession>A0A078B821</accession>
<feature type="region of interest" description="Disordered" evidence="1">
    <location>
        <begin position="46"/>
        <end position="164"/>
    </location>
</feature>
<feature type="compositionally biased region" description="Low complexity" evidence="1">
    <location>
        <begin position="46"/>
        <end position="129"/>
    </location>
</feature>
<reference evidence="4 5" key="1">
    <citation type="submission" date="2014-06" db="EMBL/GenBank/DDBJ databases">
        <authorList>
            <person name="Swart Estienne"/>
        </authorList>
    </citation>
    <scope>NUCLEOTIDE SEQUENCE [LARGE SCALE GENOMIC DNA]</scope>
    <source>
        <strain evidence="4 5">130c</strain>
    </source>
</reference>
<evidence type="ECO:0000256" key="1">
    <source>
        <dbReference type="SAM" id="MobiDB-lite"/>
    </source>
</evidence>
<evidence type="ECO:0000313" key="4">
    <source>
        <dbReference type="EMBL" id="CDW90539.1"/>
    </source>
</evidence>
<sequence>MSRSLKSITLITLLALLNLSQRAYSYRGQYAIPQSEIPRTLEEYTETTVTTDENGETTTETTTTITNEEIAQDGSSSPSSSHPSTASTAQTQQSPSSSQQQTQPSPSNQTTTSTQQQQQYQQAPQTQQQDVEASQNNPEGEDSSASPATYRPSQSANTQQIQNKTTISQVVSDDARLDQNFNQDDDGSDADQASEEMLQKQKRAAKKRIYNPELSLVDPKPRTYSNSSMVNLPPCGGSDKGFVHYMATPGSRNFIQWKVSHPAAEGNCTVRVGQGLDEDEFVVLRPRDGSAYKDGSFPCGREVGYEGKEFRFPRNYTCDQCTLQLEWTIPAGQIHQCADFIMTSRDAEECTGKCVNGGACINGECRCRAGFYGTYYQVSSRIIWYVLIFVIMIAIIIGIVAYTLNERKKIRRNVDDDQNSIIGSNPEPSKKGSYGR</sequence>
<gene>
    <name evidence="4" type="primary">Contig14444.g15386</name>
    <name evidence="4" type="ORF">STYLEM_19683</name>
</gene>
<feature type="signal peptide" evidence="3">
    <location>
        <begin position="1"/>
        <end position="25"/>
    </location>
</feature>
<feature type="transmembrane region" description="Helical" evidence="2">
    <location>
        <begin position="382"/>
        <end position="404"/>
    </location>
</feature>
<protein>
    <submittedName>
        <fullName evidence="4">Uncharacterized protein</fullName>
    </submittedName>
</protein>
<keyword evidence="2" id="KW-1133">Transmembrane helix</keyword>